<dbReference type="InterPro" id="IPR016919">
    <property type="entry name" value="UCP029416_PTP"/>
</dbReference>
<accession>A0A892ZLG7</accession>
<dbReference type="InterPro" id="IPR036196">
    <property type="entry name" value="Ptyr_pPase_sf"/>
</dbReference>
<organism evidence="2 3">
    <name type="scientific">Paralysiella testudinis</name>
    <dbReference type="NCBI Taxonomy" id="2809020"/>
    <lineage>
        <taxon>Bacteria</taxon>
        <taxon>Pseudomonadati</taxon>
        <taxon>Pseudomonadota</taxon>
        <taxon>Betaproteobacteria</taxon>
        <taxon>Neisseriales</taxon>
        <taxon>Neisseriaceae</taxon>
        <taxon>Paralysiella</taxon>
    </lineage>
</organism>
<evidence type="ECO:0000313" key="3">
    <source>
        <dbReference type="Proteomes" id="UP000653156"/>
    </source>
</evidence>
<sequence>MNILFVCSRNQWRSPTAETLFRRQPGIQVRSGGTSPRARHTVSAQDIAWADIIMVMENKHKSRLQAAFPTALTHKKIVVLDIADDYRYMDAELVVLLQRSVAPYLP</sequence>
<dbReference type="AlphaFoldDB" id="A0A892ZLG7"/>
<evidence type="ECO:0000259" key="1">
    <source>
        <dbReference type="SMART" id="SM00226"/>
    </source>
</evidence>
<dbReference type="SMART" id="SM00226">
    <property type="entry name" value="LMWPc"/>
    <property type="match status" value="1"/>
</dbReference>
<dbReference type="Gene3D" id="3.40.50.2300">
    <property type="match status" value="2"/>
</dbReference>
<dbReference type="RefSeq" id="WP_230339686.1">
    <property type="nucleotide sequence ID" value="NZ_CP069798.1"/>
</dbReference>
<dbReference type="InterPro" id="IPR023485">
    <property type="entry name" value="Ptyr_pPase"/>
</dbReference>
<dbReference type="PIRSF" id="PIRSF029416">
    <property type="entry name" value="UCP029416_PTP"/>
    <property type="match status" value="1"/>
</dbReference>
<proteinExistence type="predicted"/>
<reference evidence="2" key="1">
    <citation type="submission" date="2021-02" db="EMBL/GenBank/DDBJ databases">
        <title>Neisseriaceae sp. 26B isolated from the cloaca of a Common Toad-headed Turtle (Mesoclemmys nasuta).</title>
        <authorList>
            <person name="Spergser J."/>
            <person name="Busse H.-J."/>
        </authorList>
    </citation>
    <scope>NUCLEOTIDE SEQUENCE</scope>
    <source>
        <strain evidence="2">26B</strain>
    </source>
</reference>
<dbReference type="SUPFAM" id="SSF52788">
    <property type="entry name" value="Phosphotyrosine protein phosphatases I"/>
    <property type="match status" value="1"/>
</dbReference>
<dbReference type="Proteomes" id="UP000653156">
    <property type="component" value="Chromosome"/>
</dbReference>
<gene>
    <name evidence="2" type="ORF">JQU52_03065</name>
</gene>
<feature type="domain" description="Phosphotyrosine protein phosphatase I" evidence="1">
    <location>
        <begin position="1"/>
        <end position="103"/>
    </location>
</feature>
<keyword evidence="3" id="KW-1185">Reference proteome</keyword>
<evidence type="ECO:0000313" key="2">
    <source>
        <dbReference type="EMBL" id="QRQ82404.1"/>
    </source>
</evidence>
<dbReference type="EMBL" id="CP069798">
    <property type="protein sequence ID" value="QRQ82404.1"/>
    <property type="molecule type" value="Genomic_DNA"/>
</dbReference>
<protein>
    <submittedName>
        <fullName evidence="2">Protein tyrosine phosphatase</fullName>
    </submittedName>
</protein>
<name>A0A892ZLG7_9NEIS</name>
<dbReference type="KEGG" id="ptes:JQU52_03065"/>